<dbReference type="SUPFAM" id="SSF56349">
    <property type="entry name" value="DNA breaking-rejoining enzymes"/>
    <property type="match status" value="1"/>
</dbReference>
<sequence length="299" mass="34508">MSHQDKKSLIGQADDRLQKMTNAGVGRSKHQDKIDGIDHKYIYTWKTYQTYMKHCCYFVQWCKEKYGCKTLKQCRQYVPEWIESRRSLSASTQKLEVAALSKLYRCRHSRGQKPFKDVETDTRRRADIKRSRGDAVRDKHFSERNNADLVTFCRCTGLRRAELQDLRYDDFRLAAPDGSAGPGLYVHRSTKGGRVRRINFVGSKDEIALCCDIMSKGNGLAKVWGKVHSGADIHSYRADYATKVYQMYARPVATLKHDEIYYCRGDRKGTWLDKKAMLVASKALGHNRISIIASNYLRL</sequence>
<keyword evidence="1" id="KW-0238">DNA-binding</keyword>
<reference evidence="2 3" key="1">
    <citation type="submission" date="2015-09" db="EMBL/GenBank/DDBJ databases">
        <authorList>
            <consortium name="Pathogen Informatics"/>
        </authorList>
    </citation>
    <scope>NUCLEOTIDE SEQUENCE [LARGE SCALE GENOMIC DNA]</scope>
    <source>
        <strain evidence="2 3">2789STDY5834966</strain>
    </source>
</reference>
<dbReference type="EMBL" id="CYYC01000070">
    <property type="protein sequence ID" value="CUN21526.1"/>
    <property type="molecule type" value="Genomic_DNA"/>
</dbReference>
<organism evidence="2 3">
    <name type="scientific">Anaerobutyricum hallii</name>
    <dbReference type="NCBI Taxonomy" id="39488"/>
    <lineage>
        <taxon>Bacteria</taxon>
        <taxon>Bacillati</taxon>
        <taxon>Bacillota</taxon>
        <taxon>Clostridia</taxon>
        <taxon>Lachnospirales</taxon>
        <taxon>Lachnospiraceae</taxon>
        <taxon>Anaerobutyricum</taxon>
    </lineage>
</organism>
<dbReference type="Gene3D" id="1.10.150.130">
    <property type="match status" value="1"/>
</dbReference>
<dbReference type="Proteomes" id="UP000095390">
    <property type="component" value="Unassembled WGS sequence"/>
</dbReference>
<dbReference type="GO" id="GO:0003677">
    <property type="term" value="F:DNA binding"/>
    <property type="evidence" value="ECO:0007669"/>
    <property type="project" value="UniProtKB-KW"/>
</dbReference>
<dbReference type="AlphaFoldDB" id="A0A173V4H7"/>
<proteinExistence type="predicted"/>
<gene>
    <name evidence="2" type="ORF">ERS852578_02953</name>
</gene>
<protein>
    <submittedName>
        <fullName evidence="2">Site-specific recombinase XerD</fullName>
    </submittedName>
</protein>
<evidence type="ECO:0000256" key="1">
    <source>
        <dbReference type="ARBA" id="ARBA00023125"/>
    </source>
</evidence>
<dbReference type="InterPro" id="IPR010998">
    <property type="entry name" value="Integrase_recombinase_N"/>
</dbReference>
<dbReference type="RefSeq" id="WP_055183392.1">
    <property type="nucleotide sequence ID" value="NZ_CYYC01000070.1"/>
</dbReference>
<evidence type="ECO:0000313" key="2">
    <source>
        <dbReference type="EMBL" id="CUN21526.1"/>
    </source>
</evidence>
<accession>A0A173V4H7</accession>
<name>A0A173V4H7_9FIRM</name>
<evidence type="ECO:0000313" key="3">
    <source>
        <dbReference type="Proteomes" id="UP000095390"/>
    </source>
</evidence>
<dbReference type="InterPro" id="IPR011010">
    <property type="entry name" value="DNA_brk_join_enz"/>
</dbReference>
<dbReference type="OrthoDB" id="2217146at2"/>